<dbReference type="Proteomes" id="UP000185934">
    <property type="component" value="Chromosome"/>
</dbReference>
<proteinExistence type="predicted"/>
<dbReference type="EMBL" id="CP018258">
    <property type="protein sequence ID" value="APV44061.1"/>
    <property type="molecule type" value="Genomic_DNA"/>
</dbReference>
<dbReference type="Pfam" id="PF13298">
    <property type="entry name" value="LigD_N"/>
    <property type="match status" value="1"/>
</dbReference>
<reference evidence="4" key="1">
    <citation type="submission" date="2016-11" db="EMBL/GenBank/DDBJ databases">
        <title>Dehalogenimonas formicexedens sp. nov., a chlorinated alkane respiring bacterium isolated from contaminated groundwater.</title>
        <authorList>
            <person name="Key T.A."/>
            <person name="Bowman K.S."/>
            <person name="Lee I."/>
            <person name="Chun J."/>
            <person name="Albuquerque L."/>
            <person name="da Costa M.S."/>
            <person name="Rainey F.A."/>
            <person name="Moe W.M."/>
        </authorList>
    </citation>
    <scope>NUCLEOTIDE SEQUENCE [LARGE SCALE GENOMIC DNA]</scope>
    <source>
        <strain evidence="4">NSZ-14</strain>
    </source>
</reference>
<dbReference type="PANTHER" id="PTHR39465">
    <property type="entry name" value="DNA LIGASE D, 3'-PHOSPHOESTERASE DOMAIN"/>
    <property type="match status" value="1"/>
</dbReference>
<accession>A0A1P8F6F3</accession>
<name>A0A1P8F6F3_9CHLR</name>
<sequence length="191" mass="21294">MAEEKLREYTEKRNFKKTAEPPPEVKLPSAKPMFVIQKHDASRLHYDLRLEVDGVLKSWAVPKGPSLDPQAKHLAVPTEDHPMAYGGFEGTIPQGEYGGGTVMVWDTGTYRNIKADKPEPETMAEAYDKGRIEVFLEGKKLRGLFALIRTAKGWLFFKMNDEFVKAGDILEESPDSALTGRTLSQIAAAEA</sequence>
<dbReference type="AlphaFoldDB" id="A0A1P8F6F3"/>
<evidence type="ECO:0000259" key="2">
    <source>
        <dbReference type="Pfam" id="PF13298"/>
    </source>
</evidence>
<dbReference type="KEGG" id="dfo:Dform_00706"/>
<organism evidence="3 4">
    <name type="scientific">Dehalogenimonas formicexedens</name>
    <dbReference type="NCBI Taxonomy" id="1839801"/>
    <lineage>
        <taxon>Bacteria</taxon>
        <taxon>Bacillati</taxon>
        <taxon>Chloroflexota</taxon>
        <taxon>Dehalococcoidia</taxon>
        <taxon>Dehalococcoidales</taxon>
        <taxon>Dehalococcoidaceae</taxon>
        <taxon>Dehalogenimonas</taxon>
    </lineage>
</organism>
<evidence type="ECO:0000313" key="4">
    <source>
        <dbReference type="Proteomes" id="UP000185934"/>
    </source>
</evidence>
<evidence type="ECO:0000313" key="3">
    <source>
        <dbReference type="EMBL" id="APV44061.1"/>
    </source>
</evidence>
<dbReference type="NCBIfam" id="TIGR02777">
    <property type="entry name" value="LigD_PE_dom"/>
    <property type="match status" value="1"/>
</dbReference>
<feature type="region of interest" description="Disordered" evidence="1">
    <location>
        <begin position="1"/>
        <end position="27"/>
    </location>
</feature>
<keyword evidence="4" id="KW-1185">Reference proteome</keyword>
<dbReference type="PANTHER" id="PTHR39465:SF1">
    <property type="entry name" value="DNA LIGASE D 3'-PHOSPHOESTERASE DOMAIN-CONTAINING PROTEIN"/>
    <property type="match status" value="1"/>
</dbReference>
<evidence type="ECO:0000256" key="1">
    <source>
        <dbReference type="SAM" id="MobiDB-lite"/>
    </source>
</evidence>
<dbReference type="OrthoDB" id="9802472at2"/>
<dbReference type="InterPro" id="IPR014144">
    <property type="entry name" value="LigD_PE_domain"/>
</dbReference>
<dbReference type="GO" id="GO:0016874">
    <property type="term" value="F:ligase activity"/>
    <property type="evidence" value="ECO:0007669"/>
    <property type="project" value="UniProtKB-KW"/>
</dbReference>
<protein>
    <submittedName>
        <fullName evidence="3">DNA ligase D, 3'-phosphoesterase domain-containing protein</fullName>
    </submittedName>
</protein>
<dbReference type="RefSeq" id="WP_076003795.1">
    <property type="nucleotide sequence ID" value="NZ_CP018258.1"/>
</dbReference>
<gene>
    <name evidence="3" type="ORF">Dform_00706</name>
</gene>
<dbReference type="STRING" id="1839801.Dform_00706"/>
<keyword evidence="3" id="KW-0436">Ligase</keyword>
<feature type="compositionally biased region" description="Basic and acidic residues" evidence="1">
    <location>
        <begin position="1"/>
        <end position="19"/>
    </location>
</feature>
<feature type="domain" description="DNA ligase D 3'-phosphoesterase" evidence="2">
    <location>
        <begin position="37"/>
        <end position="149"/>
    </location>
</feature>